<dbReference type="EMBL" id="JBEUKS010000017">
    <property type="protein sequence ID" value="MFC1443380.1"/>
    <property type="molecule type" value="Genomic_DNA"/>
</dbReference>
<evidence type="ECO:0000313" key="2">
    <source>
        <dbReference type="EMBL" id="MFC1443380.1"/>
    </source>
</evidence>
<keyword evidence="3" id="KW-1185">Reference proteome</keyword>
<sequence length="124" mass="12785">MPVIRSADATVHEMHGSRFVAHANAGTGSKEICSWRVEIPAGTTGVPHTVSREEVIHVLTGALRFTVDGEAADLVPGDTVIVPAGARFGVDNPGGEPATMWTVTSVGLTATLADGSTVTPPWAN</sequence>
<dbReference type="SUPFAM" id="SSF51182">
    <property type="entry name" value="RmlC-like cupins"/>
    <property type="match status" value="1"/>
</dbReference>
<reference evidence="2 3" key="1">
    <citation type="submission" date="2024-06" db="EMBL/GenBank/DDBJ databases">
        <authorList>
            <person name="Lee S.D."/>
        </authorList>
    </citation>
    <scope>NUCLEOTIDE SEQUENCE [LARGE SCALE GENOMIC DNA]</scope>
    <source>
        <strain evidence="2 3">N1-10</strain>
    </source>
</reference>
<protein>
    <submittedName>
        <fullName evidence="2">Cupin domain-containing protein</fullName>
    </submittedName>
</protein>
<dbReference type="Gene3D" id="2.60.120.10">
    <property type="entry name" value="Jelly Rolls"/>
    <property type="match status" value="1"/>
</dbReference>
<dbReference type="InterPro" id="IPR014710">
    <property type="entry name" value="RmlC-like_jellyroll"/>
</dbReference>
<dbReference type="CDD" id="cd20299">
    <property type="entry name" value="cupin_YP766765-like"/>
    <property type="match status" value="1"/>
</dbReference>
<comment type="caution">
    <text evidence="2">The sequence shown here is derived from an EMBL/GenBank/DDBJ whole genome shotgun (WGS) entry which is preliminary data.</text>
</comment>
<accession>A0ABV6XYQ2</accession>
<organism evidence="2 3">
    <name type="scientific">Streptacidiphilus jeojiensis</name>
    <dbReference type="NCBI Taxonomy" id="3229225"/>
    <lineage>
        <taxon>Bacteria</taxon>
        <taxon>Bacillati</taxon>
        <taxon>Actinomycetota</taxon>
        <taxon>Actinomycetes</taxon>
        <taxon>Kitasatosporales</taxon>
        <taxon>Streptomycetaceae</taxon>
        <taxon>Streptacidiphilus</taxon>
    </lineage>
</organism>
<feature type="domain" description="Cupin type-2" evidence="1">
    <location>
        <begin position="36"/>
        <end position="102"/>
    </location>
</feature>
<dbReference type="RefSeq" id="WP_380568375.1">
    <property type="nucleotide sequence ID" value="NZ_JBEUKS010000017.1"/>
</dbReference>
<dbReference type="Proteomes" id="UP001592581">
    <property type="component" value="Unassembled WGS sequence"/>
</dbReference>
<dbReference type="InterPro" id="IPR011051">
    <property type="entry name" value="RmlC_Cupin_sf"/>
</dbReference>
<gene>
    <name evidence="2" type="ORF">ABUW04_34590</name>
</gene>
<evidence type="ECO:0000313" key="3">
    <source>
        <dbReference type="Proteomes" id="UP001592581"/>
    </source>
</evidence>
<evidence type="ECO:0000259" key="1">
    <source>
        <dbReference type="Pfam" id="PF07883"/>
    </source>
</evidence>
<dbReference type="InterPro" id="IPR013096">
    <property type="entry name" value="Cupin_2"/>
</dbReference>
<name>A0ABV6XYQ2_9ACTN</name>
<proteinExistence type="predicted"/>
<dbReference type="Pfam" id="PF07883">
    <property type="entry name" value="Cupin_2"/>
    <property type="match status" value="1"/>
</dbReference>